<sequence>METTINLTVEVFKTDVEDLAGAAMLVGLLQKLITNSRINFDLEDCDKILRIEGLDISTQLVTGIFEDHGYLCQLLE</sequence>
<dbReference type="RefSeq" id="WP_091208744.1">
    <property type="nucleotide sequence ID" value="NZ_FOCL01000002.1"/>
</dbReference>
<dbReference type="AlphaFoldDB" id="A0A1H8CQL6"/>
<proteinExistence type="predicted"/>
<gene>
    <name evidence="1" type="ORF">SAMN05192574_10238</name>
</gene>
<protein>
    <submittedName>
        <fullName evidence="1">Uncharacterized protein</fullName>
    </submittedName>
</protein>
<name>A0A1H8CQL6_9SPHI</name>
<evidence type="ECO:0000313" key="2">
    <source>
        <dbReference type="Proteomes" id="UP000198942"/>
    </source>
</evidence>
<dbReference type="EMBL" id="FOCL01000002">
    <property type="protein sequence ID" value="SEM97182.1"/>
    <property type="molecule type" value="Genomic_DNA"/>
</dbReference>
<dbReference type="OrthoDB" id="1036397at2"/>
<organism evidence="1 2">
    <name type="scientific">Mucilaginibacter gossypiicola</name>
    <dbReference type="NCBI Taxonomy" id="551995"/>
    <lineage>
        <taxon>Bacteria</taxon>
        <taxon>Pseudomonadati</taxon>
        <taxon>Bacteroidota</taxon>
        <taxon>Sphingobacteriia</taxon>
        <taxon>Sphingobacteriales</taxon>
        <taxon>Sphingobacteriaceae</taxon>
        <taxon>Mucilaginibacter</taxon>
    </lineage>
</organism>
<keyword evidence="2" id="KW-1185">Reference proteome</keyword>
<dbReference type="STRING" id="551995.SAMN05192574_10238"/>
<accession>A0A1H8CQL6</accession>
<dbReference type="Proteomes" id="UP000198942">
    <property type="component" value="Unassembled WGS sequence"/>
</dbReference>
<evidence type="ECO:0000313" key="1">
    <source>
        <dbReference type="EMBL" id="SEM97182.1"/>
    </source>
</evidence>
<reference evidence="2" key="1">
    <citation type="submission" date="2016-10" db="EMBL/GenBank/DDBJ databases">
        <authorList>
            <person name="Varghese N."/>
            <person name="Submissions S."/>
        </authorList>
    </citation>
    <scope>NUCLEOTIDE SEQUENCE [LARGE SCALE GENOMIC DNA]</scope>
    <source>
        <strain evidence="2">Gh-48</strain>
    </source>
</reference>